<dbReference type="OrthoDB" id="10369403at2759"/>
<dbReference type="GO" id="GO:0003676">
    <property type="term" value="F:nucleic acid binding"/>
    <property type="evidence" value="ECO:0007669"/>
    <property type="project" value="InterPro"/>
</dbReference>
<feature type="compositionally biased region" description="Polar residues" evidence="1">
    <location>
        <begin position="84"/>
        <end position="93"/>
    </location>
</feature>
<protein>
    <recommendedName>
        <fullName evidence="4">CCHC-type domain-containing protein</fullName>
    </recommendedName>
</protein>
<proteinExistence type="predicted"/>
<name>A0A1R1YB99_9FUNG</name>
<organism evidence="2 3">
    <name type="scientific">Smittium culicis</name>
    <dbReference type="NCBI Taxonomy" id="133412"/>
    <lineage>
        <taxon>Eukaryota</taxon>
        <taxon>Fungi</taxon>
        <taxon>Fungi incertae sedis</taxon>
        <taxon>Zoopagomycota</taxon>
        <taxon>Kickxellomycotina</taxon>
        <taxon>Harpellomycetes</taxon>
        <taxon>Harpellales</taxon>
        <taxon>Legeriomycetaceae</taxon>
        <taxon>Smittium</taxon>
    </lineage>
</organism>
<dbReference type="SUPFAM" id="SSF57756">
    <property type="entry name" value="Retrovirus zinc finger-like domains"/>
    <property type="match status" value="1"/>
</dbReference>
<dbReference type="Proteomes" id="UP000187283">
    <property type="component" value="Unassembled WGS sequence"/>
</dbReference>
<gene>
    <name evidence="2" type="ORF">AYI70_g1914</name>
</gene>
<dbReference type="GO" id="GO:0008270">
    <property type="term" value="F:zinc ion binding"/>
    <property type="evidence" value="ECO:0007669"/>
    <property type="project" value="InterPro"/>
</dbReference>
<evidence type="ECO:0000313" key="2">
    <source>
        <dbReference type="EMBL" id="OMJ23946.1"/>
    </source>
</evidence>
<dbReference type="InterPro" id="IPR036875">
    <property type="entry name" value="Znf_CCHC_sf"/>
</dbReference>
<evidence type="ECO:0008006" key="4">
    <source>
        <dbReference type="Google" id="ProtNLM"/>
    </source>
</evidence>
<comment type="caution">
    <text evidence="2">The sequence shown here is derived from an EMBL/GenBank/DDBJ whole genome shotgun (WGS) entry which is preliminary data.</text>
</comment>
<accession>A0A1R1YB99</accession>
<keyword evidence="3" id="KW-1185">Reference proteome</keyword>
<feature type="region of interest" description="Disordered" evidence="1">
    <location>
        <begin position="63"/>
        <end position="171"/>
    </location>
</feature>
<evidence type="ECO:0000313" key="3">
    <source>
        <dbReference type="Proteomes" id="UP000187283"/>
    </source>
</evidence>
<sequence>MEVDLPSFLDHENGKINIFYKGCKEACSYCKEAGHWKSECHKIKKNQIKKNARDNMQKLRFSFNSSDAEAPPVSAALRTDDSKSVTIEAQPSTKPVEKSKIINDTEVSTNDEAATAKPSTINRLRGTVGLKKPPASSLNAAAMPPSSNEKVSSDDDTDDDFSDISVDSDMSSPMEIKKEFISPNLSSNNESDGYSPPSAHALMAEKSRMGQISEQAFNKYVSNVDKAPPGSNIAAIEPGSDAEHQEISDIDY</sequence>
<evidence type="ECO:0000256" key="1">
    <source>
        <dbReference type="SAM" id="MobiDB-lite"/>
    </source>
</evidence>
<feature type="compositionally biased region" description="Polar residues" evidence="1">
    <location>
        <begin position="105"/>
        <end position="122"/>
    </location>
</feature>
<reference evidence="2 3" key="1">
    <citation type="submission" date="2017-01" db="EMBL/GenBank/DDBJ databases">
        <authorList>
            <person name="Mah S.A."/>
            <person name="Swanson W.J."/>
            <person name="Moy G.W."/>
            <person name="Vacquier V.D."/>
        </authorList>
    </citation>
    <scope>NUCLEOTIDE SEQUENCE [LARGE SCALE GENOMIC DNA]</scope>
    <source>
        <strain evidence="2 3">GSMNP</strain>
    </source>
</reference>
<feature type="region of interest" description="Disordered" evidence="1">
    <location>
        <begin position="227"/>
        <end position="252"/>
    </location>
</feature>
<feature type="compositionally biased region" description="Basic and acidic residues" evidence="1">
    <location>
        <begin position="241"/>
        <end position="252"/>
    </location>
</feature>
<dbReference type="EMBL" id="LSSN01000443">
    <property type="protein sequence ID" value="OMJ23946.1"/>
    <property type="molecule type" value="Genomic_DNA"/>
</dbReference>
<dbReference type="AlphaFoldDB" id="A0A1R1YB99"/>